<evidence type="ECO:0000313" key="2">
    <source>
        <dbReference type="Proteomes" id="UP000031666"/>
    </source>
</evidence>
<evidence type="ECO:0000313" key="1">
    <source>
        <dbReference type="EMBL" id="GAM75154.1"/>
    </source>
</evidence>
<dbReference type="EMBL" id="BBSC01000003">
    <property type="protein sequence ID" value="GAM75154.1"/>
    <property type="molecule type" value="Genomic_DNA"/>
</dbReference>
<name>A0A0B8QL00_9VIBR</name>
<organism evidence="1 2">
    <name type="scientific">Vibrio ishigakensis</name>
    <dbReference type="NCBI Taxonomy" id="1481914"/>
    <lineage>
        <taxon>Bacteria</taxon>
        <taxon>Pseudomonadati</taxon>
        <taxon>Pseudomonadota</taxon>
        <taxon>Gammaproteobacteria</taxon>
        <taxon>Vibrionales</taxon>
        <taxon>Vibrionaceae</taxon>
        <taxon>Vibrio</taxon>
    </lineage>
</organism>
<dbReference type="STRING" id="1481914.JCM19241_1497"/>
<protein>
    <submittedName>
        <fullName evidence="1">Uncharacterized protein</fullName>
    </submittedName>
</protein>
<proteinExistence type="predicted"/>
<sequence>MFAPVSQVAVVPARTIEEEEQLVIEGNITLTQHLPELCVVRQYQESNSN</sequence>
<dbReference type="AlphaFoldDB" id="A0A0B8QL00"/>
<comment type="caution">
    <text evidence="1">The sequence shown here is derived from an EMBL/GenBank/DDBJ whole genome shotgun (WGS) entry which is preliminary data.</text>
</comment>
<reference evidence="1 2" key="1">
    <citation type="submission" date="2015-01" db="EMBL/GenBank/DDBJ databases">
        <title>Vibrio sp. C94 JCM 19241 whole genome shotgun sequence.</title>
        <authorList>
            <person name="Sawabe T."/>
            <person name="Meirelles P."/>
            <person name="Feng G."/>
            <person name="Sayaka M."/>
            <person name="Hattori M."/>
            <person name="Ohkuma M."/>
        </authorList>
    </citation>
    <scope>NUCLEOTIDE SEQUENCE [LARGE SCALE GENOMIC DNA]</scope>
    <source>
        <strain evidence="2">JCM 19241</strain>
    </source>
</reference>
<accession>A0A0B8QL00</accession>
<gene>
    <name evidence="1" type="ORF">JCM19241_1497</name>
</gene>
<dbReference type="Proteomes" id="UP000031666">
    <property type="component" value="Unassembled WGS sequence"/>
</dbReference>
<reference evidence="1 2" key="2">
    <citation type="submission" date="2015-01" db="EMBL/GenBank/DDBJ databases">
        <authorList>
            <consortium name="NBRP consortium"/>
            <person name="Sawabe T."/>
            <person name="Meirelles P."/>
            <person name="Feng G."/>
            <person name="Sayaka M."/>
            <person name="Hattori M."/>
            <person name="Ohkuma M."/>
        </authorList>
    </citation>
    <scope>NUCLEOTIDE SEQUENCE [LARGE SCALE GENOMIC DNA]</scope>
    <source>
        <strain evidence="2">JCM 19241</strain>
    </source>
</reference>